<keyword evidence="4 10" id="KW-0812">Transmembrane</keyword>
<dbReference type="Proteomes" id="UP000292052">
    <property type="component" value="Unassembled WGS sequence"/>
</dbReference>
<dbReference type="PANTHER" id="PTHR21137">
    <property type="entry name" value="ODORANT RECEPTOR"/>
    <property type="match status" value="1"/>
</dbReference>
<feature type="transmembrane region" description="Helical" evidence="10">
    <location>
        <begin position="129"/>
        <end position="150"/>
    </location>
</feature>
<dbReference type="GO" id="GO:0004984">
    <property type="term" value="F:olfactory receptor activity"/>
    <property type="evidence" value="ECO:0007669"/>
    <property type="project" value="InterPro"/>
</dbReference>
<keyword evidence="6 10" id="KW-1133">Transmembrane helix</keyword>
<name>A0A482W8G8_ASBVE</name>
<gene>
    <name evidence="11" type="ORF">BDFB_010597</name>
</gene>
<comment type="similarity">
    <text evidence="10">Belongs to the insect chemoreceptor superfamily. Heteromeric odorant receptor channel (TC 1.A.69) family.</text>
</comment>
<keyword evidence="5 10" id="KW-0552">Olfaction</keyword>
<evidence type="ECO:0000313" key="12">
    <source>
        <dbReference type="Proteomes" id="UP000292052"/>
    </source>
</evidence>
<accession>A0A482W8G8</accession>
<dbReference type="GO" id="GO:0007165">
    <property type="term" value="P:signal transduction"/>
    <property type="evidence" value="ECO:0007669"/>
    <property type="project" value="UniProtKB-KW"/>
</dbReference>
<keyword evidence="3 10" id="KW-0716">Sensory transduction</keyword>
<feature type="transmembrane region" description="Helical" evidence="10">
    <location>
        <begin position="348"/>
        <end position="370"/>
    </location>
</feature>
<dbReference type="GO" id="GO:0005549">
    <property type="term" value="F:odorant binding"/>
    <property type="evidence" value="ECO:0007669"/>
    <property type="project" value="InterPro"/>
</dbReference>
<feature type="transmembrane region" description="Helical" evidence="10">
    <location>
        <begin position="68"/>
        <end position="87"/>
    </location>
</feature>
<feature type="transmembrane region" description="Helical" evidence="10">
    <location>
        <begin position="170"/>
        <end position="194"/>
    </location>
</feature>
<evidence type="ECO:0000256" key="3">
    <source>
        <dbReference type="ARBA" id="ARBA00022606"/>
    </source>
</evidence>
<dbReference type="AlphaFoldDB" id="A0A482W8G8"/>
<evidence type="ECO:0000256" key="8">
    <source>
        <dbReference type="ARBA" id="ARBA00023170"/>
    </source>
</evidence>
<feature type="transmembrane region" description="Helical" evidence="10">
    <location>
        <begin position="247"/>
        <end position="268"/>
    </location>
</feature>
<dbReference type="PANTHER" id="PTHR21137:SF35">
    <property type="entry name" value="ODORANT RECEPTOR 19A-RELATED"/>
    <property type="match status" value="1"/>
</dbReference>
<dbReference type="Pfam" id="PF02949">
    <property type="entry name" value="7tm_6"/>
    <property type="match status" value="1"/>
</dbReference>
<dbReference type="EMBL" id="QDEB01016875">
    <property type="protein sequence ID" value="RZC41460.1"/>
    <property type="molecule type" value="Genomic_DNA"/>
</dbReference>
<evidence type="ECO:0000256" key="1">
    <source>
        <dbReference type="ARBA" id="ARBA00004651"/>
    </source>
</evidence>
<feature type="transmembrane region" description="Helical" evidence="10">
    <location>
        <begin position="41"/>
        <end position="62"/>
    </location>
</feature>
<protein>
    <recommendedName>
        <fullName evidence="10">Odorant receptor</fullName>
    </recommendedName>
</protein>
<organism evidence="11 12">
    <name type="scientific">Asbolus verrucosus</name>
    <name type="common">Desert ironclad beetle</name>
    <dbReference type="NCBI Taxonomy" id="1661398"/>
    <lineage>
        <taxon>Eukaryota</taxon>
        <taxon>Metazoa</taxon>
        <taxon>Ecdysozoa</taxon>
        <taxon>Arthropoda</taxon>
        <taxon>Hexapoda</taxon>
        <taxon>Insecta</taxon>
        <taxon>Pterygota</taxon>
        <taxon>Neoptera</taxon>
        <taxon>Endopterygota</taxon>
        <taxon>Coleoptera</taxon>
        <taxon>Polyphaga</taxon>
        <taxon>Cucujiformia</taxon>
        <taxon>Tenebrionidae</taxon>
        <taxon>Pimeliinae</taxon>
        <taxon>Asbolus</taxon>
    </lineage>
</organism>
<evidence type="ECO:0000256" key="4">
    <source>
        <dbReference type="ARBA" id="ARBA00022692"/>
    </source>
</evidence>
<comment type="subcellular location">
    <subcellularLocation>
        <location evidence="1 10">Cell membrane</location>
        <topology evidence="1 10">Multi-pass membrane protein</topology>
    </subcellularLocation>
</comment>
<evidence type="ECO:0000256" key="2">
    <source>
        <dbReference type="ARBA" id="ARBA00022475"/>
    </source>
</evidence>
<feature type="transmembrane region" description="Helical" evidence="10">
    <location>
        <begin position="280"/>
        <end position="301"/>
    </location>
</feature>
<keyword evidence="7 10" id="KW-0472">Membrane</keyword>
<reference evidence="11 12" key="1">
    <citation type="submission" date="2017-03" db="EMBL/GenBank/DDBJ databases">
        <title>Genome of the blue death feigning beetle - Asbolus verrucosus.</title>
        <authorList>
            <person name="Rider S.D."/>
        </authorList>
    </citation>
    <scope>NUCLEOTIDE SEQUENCE [LARGE SCALE GENOMIC DNA]</scope>
    <source>
        <strain evidence="11">Butters</strain>
        <tissue evidence="11">Head and leg muscle</tissue>
    </source>
</reference>
<dbReference type="OrthoDB" id="8196465at2759"/>
<evidence type="ECO:0000256" key="5">
    <source>
        <dbReference type="ARBA" id="ARBA00022725"/>
    </source>
</evidence>
<evidence type="ECO:0000256" key="9">
    <source>
        <dbReference type="ARBA" id="ARBA00023224"/>
    </source>
</evidence>
<evidence type="ECO:0000313" key="11">
    <source>
        <dbReference type="EMBL" id="RZC41460.1"/>
    </source>
</evidence>
<comment type="caution">
    <text evidence="11">The sequence shown here is derived from an EMBL/GenBank/DDBJ whole genome shotgun (WGS) entry which is preliminary data.</text>
</comment>
<keyword evidence="9 10" id="KW-0807">Transducer</keyword>
<sequence>MKKFNWTLNIKTNIVILKLVGLWPIHDGTCKSNLYTLYKMVLALPILIVNAVFQTMNIIFFIEDIQIFTSSLFMVITLYLVMIKYYYFDKNLEIFKQIETFLNEELMFQPKTPQQRIMSENGLKLWRKLYILFWILVVFTVFFWTSFPIIDSHEGERRLLFWSWYPYDVGISPFYEITYLFQTACIWFMALVSVSCDTTTTALMTYIGLQCDLLCDNLRNLGYSVEDNLNNDIDRQFTMCIKHHKKILNMVLFGQFSTSAVCIGLTMFQLTIITPFTNEFYCLLFFGTSITTQMFQFCWFANEVQFKVHSSNIAYAAFETNFVYSSMAVKRNLVIFMARTQKPIEISVLNLFILSLATFIKIIQTAWSYLTMLRQVS</sequence>
<keyword evidence="12" id="KW-1185">Reference proteome</keyword>
<dbReference type="GO" id="GO:0005886">
    <property type="term" value="C:plasma membrane"/>
    <property type="evidence" value="ECO:0007669"/>
    <property type="project" value="UniProtKB-SubCell"/>
</dbReference>
<keyword evidence="2" id="KW-1003">Cell membrane</keyword>
<evidence type="ECO:0000256" key="10">
    <source>
        <dbReference type="RuleBase" id="RU351113"/>
    </source>
</evidence>
<proteinExistence type="inferred from homology"/>
<evidence type="ECO:0000256" key="7">
    <source>
        <dbReference type="ARBA" id="ARBA00023136"/>
    </source>
</evidence>
<dbReference type="InterPro" id="IPR004117">
    <property type="entry name" value="7tm6_olfct_rcpt"/>
</dbReference>
<keyword evidence="8 10" id="KW-0675">Receptor</keyword>
<evidence type="ECO:0000256" key="6">
    <source>
        <dbReference type="ARBA" id="ARBA00022989"/>
    </source>
</evidence>